<evidence type="ECO:0000313" key="2">
    <source>
        <dbReference type="Proteomes" id="UP000887013"/>
    </source>
</evidence>
<name>A0A8X6UMH9_NEPPI</name>
<organism evidence="1 2">
    <name type="scientific">Nephila pilipes</name>
    <name type="common">Giant wood spider</name>
    <name type="synonym">Nephila maculata</name>
    <dbReference type="NCBI Taxonomy" id="299642"/>
    <lineage>
        <taxon>Eukaryota</taxon>
        <taxon>Metazoa</taxon>
        <taxon>Ecdysozoa</taxon>
        <taxon>Arthropoda</taxon>
        <taxon>Chelicerata</taxon>
        <taxon>Arachnida</taxon>
        <taxon>Araneae</taxon>
        <taxon>Araneomorphae</taxon>
        <taxon>Entelegynae</taxon>
        <taxon>Araneoidea</taxon>
        <taxon>Nephilidae</taxon>
        <taxon>Nephila</taxon>
    </lineage>
</organism>
<accession>A0A8X6UMH9</accession>
<dbReference type="AlphaFoldDB" id="A0A8X6UMH9"/>
<keyword evidence="2" id="KW-1185">Reference proteome</keyword>
<protein>
    <submittedName>
        <fullName evidence="1">Uncharacterized protein</fullName>
    </submittedName>
</protein>
<evidence type="ECO:0000313" key="1">
    <source>
        <dbReference type="EMBL" id="GFU25087.1"/>
    </source>
</evidence>
<dbReference type="Proteomes" id="UP000887013">
    <property type="component" value="Unassembled WGS sequence"/>
</dbReference>
<reference evidence="1" key="1">
    <citation type="submission" date="2020-08" db="EMBL/GenBank/DDBJ databases">
        <title>Multicomponent nature underlies the extraordinary mechanical properties of spider dragline silk.</title>
        <authorList>
            <person name="Kono N."/>
            <person name="Nakamura H."/>
            <person name="Mori M."/>
            <person name="Yoshida Y."/>
            <person name="Ohtoshi R."/>
            <person name="Malay A.D."/>
            <person name="Moran D.A.P."/>
            <person name="Tomita M."/>
            <person name="Numata K."/>
            <person name="Arakawa K."/>
        </authorList>
    </citation>
    <scope>NUCLEOTIDE SEQUENCE</scope>
</reference>
<dbReference type="EMBL" id="BMAW01081561">
    <property type="protein sequence ID" value="GFU25087.1"/>
    <property type="molecule type" value="Genomic_DNA"/>
</dbReference>
<proteinExistence type="predicted"/>
<comment type="caution">
    <text evidence="1">The sequence shown here is derived from an EMBL/GenBank/DDBJ whole genome shotgun (WGS) entry which is preliminary data.</text>
</comment>
<sequence>MHTTVYKRATRRHKAKGYKGVAATSYKATRRHVIQGQALQSIQDKANTSYMLLIRLQRRCYKSRWLPYKVSKAACYKQGKYKPAERASCYKACCIRLRPRPSIQATSRPCKGYRYKPLAMVWLQGCYKRCYKGWYEVVKATRSRATAQGILARYTTYKAKAKQYKATRRIATYKKAHKAIQGCYKAMPLQGYNMYATHIQGHKAIQGYKGYMLQGRLHIQGCWLSTQWHMLYGYDVADVEPKF</sequence>
<gene>
    <name evidence="1" type="ORF">NPIL_393771</name>
</gene>